<name>A0A5B7H2Q4_PORTR</name>
<dbReference type="Proteomes" id="UP000324222">
    <property type="component" value="Unassembled WGS sequence"/>
</dbReference>
<evidence type="ECO:0000313" key="2">
    <source>
        <dbReference type="Proteomes" id="UP000324222"/>
    </source>
</evidence>
<organism evidence="1 2">
    <name type="scientific">Portunus trituberculatus</name>
    <name type="common">Swimming crab</name>
    <name type="synonym">Neptunus trituberculatus</name>
    <dbReference type="NCBI Taxonomy" id="210409"/>
    <lineage>
        <taxon>Eukaryota</taxon>
        <taxon>Metazoa</taxon>
        <taxon>Ecdysozoa</taxon>
        <taxon>Arthropoda</taxon>
        <taxon>Crustacea</taxon>
        <taxon>Multicrustacea</taxon>
        <taxon>Malacostraca</taxon>
        <taxon>Eumalacostraca</taxon>
        <taxon>Eucarida</taxon>
        <taxon>Decapoda</taxon>
        <taxon>Pleocyemata</taxon>
        <taxon>Brachyura</taxon>
        <taxon>Eubrachyura</taxon>
        <taxon>Portunoidea</taxon>
        <taxon>Portunidae</taxon>
        <taxon>Portuninae</taxon>
        <taxon>Portunus</taxon>
    </lineage>
</organism>
<dbReference type="EMBL" id="VSRR010023269">
    <property type="protein sequence ID" value="MPC65362.1"/>
    <property type="molecule type" value="Genomic_DNA"/>
</dbReference>
<dbReference type="AlphaFoldDB" id="A0A5B7H2Q4"/>
<gene>
    <name evidence="1" type="ORF">E2C01_059496</name>
</gene>
<evidence type="ECO:0000313" key="1">
    <source>
        <dbReference type="EMBL" id="MPC65362.1"/>
    </source>
</evidence>
<reference evidence="1 2" key="1">
    <citation type="submission" date="2019-05" db="EMBL/GenBank/DDBJ databases">
        <title>Another draft genome of Portunus trituberculatus and its Hox gene families provides insights of decapod evolution.</title>
        <authorList>
            <person name="Jeong J.-H."/>
            <person name="Song I."/>
            <person name="Kim S."/>
            <person name="Choi T."/>
            <person name="Kim D."/>
            <person name="Ryu S."/>
            <person name="Kim W."/>
        </authorList>
    </citation>
    <scope>NUCLEOTIDE SEQUENCE [LARGE SCALE GENOMIC DNA]</scope>
    <source>
        <tissue evidence="1">Muscle</tissue>
    </source>
</reference>
<protein>
    <submittedName>
        <fullName evidence="1">Uncharacterized protein</fullName>
    </submittedName>
</protein>
<comment type="caution">
    <text evidence="1">The sequence shown here is derived from an EMBL/GenBank/DDBJ whole genome shotgun (WGS) entry which is preliminary data.</text>
</comment>
<proteinExistence type="predicted"/>
<sequence length="68" mass="7376">MGLEESDEYVNSRLASPAGLASYVTCQVAEDGVKPDREVAKTASYHSPKVTVFSLCERVNSRGNKITI</sequence>
<keyword evidence="2" id="KW-1185">Reference proteome</keyword>
<accession>A0A5B7H2Q4</accession>